<accession>F0VYY7</accession>
<dbReference type="GO" id="GO:0005096">
    <property type="term" value="F:GTPase activator activity"/>
    <property type="evidence" value="ECO:0007669"/>
    <property type="project" value="UniProtKB-KW"/>
</dbReference>
<name>F0VYY7_9STRA</name>
<dbReference type="Gene3D" id="1.10.10.750">
    <property type="entry name" value="Ypt/Rab-GAP domain of gyp1p, domain 1"/>
    <property type="match status" value="1"/>
</dbReference>
<gene>
    <name evidence="4" type="primary">AlNc14C1G134</name>
    <name evidence="4" type="ORF">ALNC14_001450</name>
</gene>
<dbReference type="FunFam" id="1.10.10.750:FF:000003">
    <property type="entry name" value="GTPase activating protein (Evi5)"/>
    <property type="match status" value="1"/>
</dbReference>
<dbReference type="SMART" id="SM00185">
    <property type="entry name" value="ARM"/>
    <property type="match status" value="7"/>
</dbReference>
<dbReference type="InterPro" id="IPR011989">
    <property type="entry name" value="ARM-like"/>
</dbReference>
<dbReference type="FunFam" id="1.10.8.270:FF:000001">
    <property type="entry name" value="TBC1 domain family member 1"/>
    <property type="match status" value="1"/>
</dbReference>
<dbReference type="Pfam" id="PF00514">
    <property type="entry name" value="Arm"/>
    <property type="match status" value="1"/>
</dbReference>
<dbReference type="InterPro" id="IPR000195">
    <property type="entry name" value="Rab-GAP-TBC_dom"/>
</dbReference>
<dbReference type="SMART" id="SM00164">
    <property type="entry name" value="TBC"/>
    <property type="match status" value="1"/>
</dbReference>
<keyword evidence="2" id="KW-0175">Coiled coil</keyword>
<dbReference type="EMBL" id="FR824046">
    <property type="protein sequence ID" value="CCA14002.1"/>
    <property type="molecule type" value="Genomic_DNA"/>
</dbReference>
<dbReference type="InterPro" id="IPR000225">
    <property type="entry name" value="Armadillo"/>
</dbReference>
<dbReference type="GO" id="GO:0031267">
    <property type="term" value="F:small GTPase binding"/>
    <property type="evidence" value="ECO:0007669"/>
    <property type="project" value="TreeGrafter"/>
</dbReference>
<dbReference type="Gene3D" id="1.25.10.10">
    <property type="entry name" value="Leucine-rich Repeat Variant"/>
    <property type="match status" value="1"/>
</dbReference>
<dbReference type="Pfam" id="PF00566">
    <property type="entry name" value="RabGAP-TBC"/>
    <property type="match status" value="1"/>
</dbReference>
<dbReference type="Gene3D" id="1.10.8.270">
    <property type="entry name" value="putative rabgap domain of human tbc1 domain family member 14 like domains"/>
    <property type="match status" value="1"/>
</dbReference>
<feature type="domain" description="Rab-GAP TBC" evidence="3">
    <location>
        <begin position="518"/>
        <end position="708"/>
    </location>
</feature>
<dbReference type="PROSITE" id="PS50086">
    <property type="entry name" value="TBC_RABGAP"/>
    <property type="match status" value="1"/>
</dbReference>
<dbReference type="InterPro" id="IPR016024">
    <property type="entry name" value="ARM-type_fold"/>
</dbReference>
<dbReference type="AlphaFoldDB" id="F0VYY7"/>
<dbReference type="FunFam" id="1.10.472.80:FF:000027">
    <property type="entry name" value="GTPase activating protein (Evi5)"/>
    <property type="match status" value="1"/>
</dbReference>
<dbReference type="InterPro" id="IPR035969">
    <property type="entry name" value="Rab-GAP_TBC_sf"/>
</dbReference>
<keyword evidence="1" id="KW-0343">GTPase activation</keyword>
<dbReference type="Gene3D" id="1.10.472.80">
    <property type="entry name" value="Ypt/Rab-GAP domain of gyp1p, domain 3"/>
    <property type="match status" value="1"/>
</dbReference>
<evidence type="ECO:0000313" key="4">
    <source>
        <dbReference type="EMBL" id="CCA14002.1"/>
    </source>
</evidence>
<sequence>MQLNSSMVSPIFDSSSSTVNRIHSRFSTVFYRKCVDPDSLVDTVVNLDLVPTLLELSEAVDNPPMQIQCAWALTKIASHPSHKNVCLSFIKTLCELLMTQNDDVSEQAIWSLGYLIRASPTLRSMVLDSGVMIAVLIVVKLNLQKKNILRTAMWTISSIFTSEYKPNSNLICTITEILRLVMEDVTDQETLIDACCTLLILSTSSEFVGKIIEYDICARLVNLLCHSCDKIQSPAIQIVANLLAESEDVTSNMLEYNFCPRFLALMKHPDVCIRRDVCWAISNLTAVSEVEVRVVIDAQLVPGLIHIALEDQFSARREAVWALSNAVRNGTVKHVTILVQHGCVSVFVKMLEALDADTVHLCLDALKIILYLKVVLVDDMDSLNMIQSLQYHPNKAYSFDSTCKHTKYKEIFLPFTIRMASDSTAASSAKNGNKALEIECSYQGDSELPVAFPTSPIDRYGFLMTDKRFSLSIENKSAVWLENSRTQKWMRMIGKQLEDWEVCRMKHASLLKKRIRKGIPEALRGRVWCHLAASTQMAMHNPGVYRELLQTIDIPFEDSIARDIGRTFPKHYLFHAKNSLGQGALMNVLKAYSLHDPDVGYCQGMAFLSAMFLSYIPEEQSFWHLVACLNHKRYDLANIYRPGMPKVGELVFVFEKLMALYIPRVAIHLREEGLHPTTYLSQWFITLFTYSFPFNFVTRVWDIFLLEGWKIIYRVALALIKISQKQLLSIQFEAIMEFFRDLPTTVQIDQVLAVAFSIPIKRHQLDRLREEYEKALTTKSNK</sequence>
<proteinExistence type="predicted"/>
<dbReference type="PANTHER" id="PTHR47219:SF9">
    <property type="entry name" value="GTPASE ACTIVATING PROTEIN AND CENTROSOME-ASSOCIATED, ISOFORM B"/>
    <property type="match status" value="1"/>
</dbReference>
<dbReference type="PANTHER" id="PTHR47219">
    <property type="entry name" value="RAB GTPASE-ACTIVATING PROTEIN 1-LIKE"/>
    <property type="match status" value="1"/>
</dbReference>
<dbReference type="HOGENOM" id="CLU_358405_0_0_1"/>
<dbReference type="SUPFAM" id="SSF48371">
    <property type="entry name" value="ARM repeat"/>
    <property type="match status" value="1"/>
</dbReference>
<evidence type="ECO:0000256" key="2">
    <source>
        <dbReference type="ARBA" id="ARBA00023054"/>
    </source>
</evidence>
<reference evidence="4" key="2">
    <citation type="submission" date="2011-02" db="EMBL/GenBank/DDBJ databases">
        <authorList>
            <person name="MacLean D."/>
        </authorList>
    </citation>
    <scope>NUCLEOTIDE SEQUENCE</scope>
</reference>
<protein>
    <submittedName>
        <fullName evidence="4">Uncharacterized protein AlNc14C1G134</fullName>
    </submittedName>
</protein>
<dbReference type="SUPFAM" id="SSF47923">
    <property type="entry name" value="Ypt/Rab-GAP domain of gyp1p"/>
    <property type="match status" value="2"/>
</dbReference>
<evidence type="ECO:0000259" key="3">
    <source>
        <dbReference type="PROSITE" id="PS50086"/>
    </source>
</evidence>
<evidence type="ECO:0000256" key="1">
    <source>
        <dbReference type="ARBA" id="ARBA00022468"/>
    </source>
</evidence>
<organism evidence="4">
    <name type="scientific">Albugo laibachii Nc14</name>
    <dbReference type="NCBI Taxonomy" id="890382"/>
    <lineage>
        <taxon>Eukaryota</taxon>
        <taxon>Sar</taxon>
        <taxon>Stramenopiles</taxon>
        <taxon>Oomycota</taxon>
        <taxon>Peronosporomycetes</taxon>
        <taxon>Albuginales</taxon>
        <taxon>Albuginaceae</taxon>
        <taxon>Albugo</taxon>
    </lineage>
</organism>
<dbReference type="InterPro" id="IPR050302">
    <property type="entry name" value="Rab_GAP_TBC_domain"/>
</dbReference>
<reference evidence="4" key="1">
    <citation type="journal article" date="2011" name="PLoS Biol.">
        <title>Gene gain and loss during evolution of obligate parasitism in the white rust pathogen of Arabidopsis thaliana.</title>
        <authorList>
            <person name="Kemen E."/>
            <person name="Gardiner A."/>
            <person name="Schultz-Larsen T."/>
            <person name="Kemen A.C."/>
            <person name="Balmuth A.L."/>
            <person name="Robert-Seilaniantz A."/>
            <person name="Bailey K."/>
            <person name="Holub E."/>
            <person name="Studholme D.J."/>
            <person name="Maclean D."/>
            <person name="Jones J.D."/>
        </authorList>
    </citation>
    <scope>NUCLEOTIDE SEQUENCE</scope>
</reference>